<dbReference type="AlphaFoldDB" id="A0A0K2RXQ1"/>
<dbReference type="RefSeq" id="WP_060823623.1">
    <property type="nucleotide sequence ID" value="NZ_AP014938.1"/>
</dbReference>
<dbReference type="InterPro" id="IPR036866">
    <property type="entry name" value="RibonucZ/Hydroxyglut_hydro"/>
</dbReference>
<dbReference type="CDD" id="cd07716">
    <property type="entry name" value="RNaseZ_short-form-like_MBL-fold"/>
    <property type="match status" value="1"/>
</dbReference>
<dbReference type="GO" id="GO:0042781">
    <property type="term" value="F:3'-tRNA processing endoribonuclease activity"/>
    <property type="evidence" value="ECO:0007669"/>
    <property type="project" value="TreeGrafter"/>
</dbReference>
<dbReference type="EMBL" id="AP014938">
    <property type="protein sequence ID" value="BAS19362.1"/>
    <property type="molecule type" value="Genomic_DNA"/>
</dbReference>
<reference evidence="3" key="1">
    <citation type="submission" date="2015-08" db="EMBL/GenBank/DDBJ databases">
        <title>Complete genome sequence of Rothia mucilaginosa strain NUM-Rm6536.</title>
        <authorList>
            <person name="Nambu T."/>
        </authorList>
    </citation>
    <scope>NUCLEOTIDE SEQUENCE [LARGE SCALE GENOMIC DNA]</scope>
    <source>
        <strain evidence="3">NUM-Rm6536</strain>
    </source>
</reference>
<evidence type="ECO:0000259" key="1">
    <source>
        <dbReference type="SMART" id="SM00849"/>
    </source>
</evidence>
<protein>
    <recommendedName>
        <fullName evidence="1">Metallo-beta-lactamase domain-containing protein</fullName>
    </recommendedName>
</protein>
<dbReference type="SUPFAM" id="SSF56281">
    <property type="entry name" value="Metallo-hydrolase/oxidoreductase"/>
    <property type="match status" value="1"/>
</dbReference>
<dbReference type="Pfam" id="PF12706">
    <property type="entry name" value="Lactamase_B_2"/>
    <property type="match status" value="1"/>
</dbReference>
<sequence>MRLTVIGCTGSFPGPVSPASCYMLTATDFAGRTWRIIMDMGNGSLGMLQRHIDLSDIDAILISHLHPDHCIDLSGLHVAVKWDPRGWPKGRIPLYGPAAINEYLSATHGLDPEPGMSTEFEYHTWTEGEPVQIGPFRVEPFRVVHPSKDPYALRITCNDREGHTVFAYSGDTDLCEGLVKAARGADLFLCEAAYQEGRDDALRGIHLTGKRAGEAATEAGVRNLLLTHLPVWNDPDIAREEARSAFSGPVGIAEMAASYRIYPRPTEAHPVTSTLNVVEVLDPPLNTAIALPKPELD</sequence>
<gene>
    <name evidence="2" type="ORF">RM6536_0115</name>
</gene>
<name>A0A0K2RXQ1_9MICC</name>
<dbReference type="Proteomes" id="UP000066203">
    <property type="component" value="Chromosome"/>
</dbReference>
<dbReference type="PATRIC" id="fig|43675.28.peg.119"/>
<evidence type="ECO:0000313" key="2">
    <source>
        <dbReference type="EMBL" id="BAS19362.1"/>
    </source>
</evidence>
<dbReference type="PANTHER" id="PTHR46018">
    <property type="entry name" value="ZINC PHOSPHODIESTERASE ELAC PROTEIN 1"/>
    <property type="match status" value="1"/>
</dbReference>
<dbReference type="Gene3D" id="3.60.15.10">
    <property type="entry name" value="Ribonuclease Z/Hydroxyacylglutathione hydrolase-like"/>
    <property type="match status" value="1"/>
</dbReference>
<feature type="domain" description="Metallo-beta-lactamase" evidence="1">
    <location>
        <begin position="18"/>
        <end position="210"/>
    </location>
</feature>
<dbReference type="SMART" id="SM00849">
    <property type="entry name" value="Lactamase_B"/>
    <property type="match status" value="1"/>
</dbReference>
<accession>A0A0K2RXQ1</accession>
<evidence type="ECO:0000313" key="3">
    <source>
        <dbReference type="Proteomes" id="UP000066203"/>
    </source>
</evidence>
<dbReference type="InterPro" id="IPR001279">
    <property type="entry name" value="Metallo-B-lactamas"/>
</dbReference>
<dbReference type="PANTHER" id="PTHR46018:SF4">
    <property type="entry name" value="METALLO-HYDROLASE YHFI-RELATED"/>
    <property type="match status" value="1"/>
</dbReference>
<organism evidence="2">
    <name type="scientific">Rothia mucilaginosa</name>
    <dbReference type="NCBI Taxonomy" id="43675"/>
    <lineage>
        <taxon>Bacteria</taxon>
        <taxon>Bacillati</taxon>
        <taxon>Actinomycetota</taxon>
        <taxon>Actinomycetes</taxon>
        <taxon>Micrococcales</taxon>
        <taxon>Micrococcaceae</taxon>
        <taxon>Rothia</taxon>
    </lineage>
</organism>
<proteinExistence type="predicted"/>